<keyword evidence="1" id="KW-0812">Transmembrane</keyword>
<keyword evidence="1" id="KW-1133">Transmembrane helix</keyword>
<gene>
    <name evidence="2" type="ORF">AYR63_05395</name>
</gene>
<dbReference type="OrthoDB" id="9936994at2"/>
<organism evidence="2 3">
    <name type="scientific">Secundilactobacillus paracollinoides</name>
    <dbReference type="NCBI Taxonomy" id="240427"/>
    <lineage>
        <taxon>Bacteria</taxon>
        <taxon>Bacillati</taxon>
        <taxon>Bacillota</taxon>
        <taxon>Bacilli</taxon>
        <taxon>Lactobacillales</taxon>
        <taxon>Lactobacillaceae</taxon>
        <taxon>Secundilactobacillus</taxon>
    </lineage>
</organism>
<accession>A0A1B2IX98</accession>
<feature type="transmembrane region" description="Helical" evidence="1">
    <location>
        <begin position="12"/>
        <end position="33"/>
    </location>
</feature>
<name>A0A1B2IX98_9LACO</name>
<protein>
    <submittedName>
        <fullName evidence="2">Uncharacterized protein</fullName>
    </submittedName>
</protein>
<dbReference type="Proteomes" id="UP000093267">
    <property type="component" value="Chromosome"/>
</dbReference>
<reference evidence="2 3" key="1">
    <citation type="submission" date="2016-03" db="EMBL/GenBank/DDBJ databases">
        <title>Pediococcus and Lactobacillus from brewery environment - whole genome sequencing and assembly.</title>
        <authorList>
            <person name="Behr J."/>
            <person name="Geissler A.J."/>
            <person name="Vogel R.F."/>
        </authorList>
    </citation>
    <scope>NUCLEOTIDE SEQUENCE [LARGE SCALE GENOMIC DNA]</scope>
    <source>
        <strain evidence="2 3">TMW 1.1995</strain>
    </source>
</reference>
<dbReference type="RefSeq" id="WP_056987291.1">
    <property type="nucleotide sequence ID" value="NZ_CP014912.1"/>
</dbReference>
<evidence type="ECO:0000313" key="2">
    <source>
        <dbReference type="EMBL" id="ANZ66628.1"/>
    </source>
</evidence>
<dbReference type="KEGG" id="lpd:AYR62_14405"/>
<keyword evidence="3" id="KW-1185">Reference proteome</keyword>
<feature type="transmembrane region" description="Helical" evidence="1">
    <location>
        <begin position="39"/>
        <end position="60"/>
    </location>
</feature>
<dbReference type="AlphaFoldDB" id="A0A1B2IX98"/>
<keyword evidence="1" id="KW-0472">Membrane</keyword>
<evidence type="ECO:0000256" key="1">
    <source>
        <dbReference type="SAM" id="Phobius"/>
    </source>
</evidence>
<sequence length="62" mass="6741">MTVPDTKVQIKLLILFIVGLIVVITAIVALFRANHSFKNAPIIVMSVVAVFMIGVITTLFSL</sequence>
<dbReference type="STRING" id="240427.AYR62_14405"/>
<proteinExistence type="predicted"/>
<evidence type="ECO:0000313" key="3">
    <source>
        <dbReference type="Proteomes" id="UP000093267"/>
    </source>
</evidence>
<dbReference type="EMBL" id="CP014924">
    <property type="protein sequence ID" value="ANZ66628.1"/>
    <property type="molecule type" value="Genomic_DNA"/>
</dbReference>